<feature type="compositionally biased region" description="Low complexity" evidence="10">
    <location>
        <begin position="194"/>
        <end position="218"/>
    </location>
</feature>
<keyword evidence="5" id="KW-0109">Calcium transport</keyword>
<gene>
    <name evidence="12" type="ORF">NP493_13g07000</name>
</gene>
<dbReference type="AlphaFoldDB" id="A0AAD9PEQ5"/>
<dbReference type="InterPro" id="IPR036028">
    <property type="entry name" value="SH3-like_dom_sf"/>
</dbReference>
<dbReference type="Pfam" id="PF12052">
    <property type="entry name" value="VGCC_beta4Aa_N"/>
    <property type="match status" value="1"/>
</dbReference>
<dbReference type="Pfam" id="PF00625">
    <property type="entry name" value="Guanylate_kin"/>
    <property type="match status" value="1"/>
</dbReference>
<sequence length="697" mass="78328">MMNTMSEVVGYLDVPLIDVSLIQDMSPTQDMSAVQEVMSPVLLVDGFVPPWSGWDCPNGDGQSIELAVPDLLHLGSADSNYSQPSSDLSLEDEREAFREETEHHATIQLEKAKTKAVAFAVRTNVAYEGSVDDDAPLHGHAVSFGVKDFLHIKEKFNNDWWIGRVVKEGCDVGFIPSPAKLENLKLQQSQAGRSGKLYSSKTNSSSNLDNLLNSKPNSRGSTPPTPGGEIDQNGVDSNLGEDSDSLGNSKTSKTSILPPTKEKRKPFFKKVDNTPPYEVVPSMRPVVLIGPSLKGYEVTDMMQKALFDYLKHRFEGRITITRVTADISLAKRSLLNNPSKRAIMERSNSRSSCIAEVQQEIERIFQLARTLQLVVLDCDTINHPSQLAKTSLAPIIVYLKISSPKVLQRLIKSRGKSQSRNMNVQLVAAEKLNQCNPMFDVILDENQLEDACEHLAEFLEAYWKATHPPIQPHSPLPHNPSISFAEQVKAATAAHRAPTHTTPTRTHSLDMHRRSEDSLTPPSGSMQQQQQRHTPARDIDRMHTSHKHTGGGDQYAPARIVYEDERMRAPLDSPDYSNRVPDNYDPRHRLPAETRTRGDYERDREMRSHDELDHRSRRHDYDRSRDYDRHDTRRAMDFDDRDSVPHRSQSRERAPRGGGGVTDRRPPGGADRDRRHNQSSPSRNQKYSSIKQGSIAI</sequence>
<dbReference type="SUPFAM" id="SSF50044">
    <property type="entry name" value="SH3-domain"/>
    <property type="match status" value="1"/>
</dbReference>
<evidence type="ECO:0000313" key="12">
    <source>
        <dbReference type="EMBL" id="KAK2193413.1"/>
    </source>
</evidence>
<feature type="compositionally biased region" description="Low complexity" evidence="10">
    <location>
        <begin position="490"/>
        <end position="506"/>
    </location>
</feature>
<dbReference type="SMART" id="SM00072">
    <property type="entry name" value="GuKc"/>
    <property type="match status" value="1"/>
</dbReference>
<dbReference type="Gene3D" id="2.30.30.40">
    <property type="entry name" value="SH3 Domains"/>
    <property type="match status" value="1"/>
</dbReference>
<feature type="compositionally biased region" description="Basic and acidic residues" evidence="10">
    <location>
        <begin position="582"/>
        <end position="655"/>
    </location>
</feature>
<keyword evidence="9" id="KW-0407">Ion channel</keyword>
<dbReference type="FunFam" id="3.40.50.300:FF:000023">
    <property type="entry name" value="Voltage-dependent L-type calcium channel subunit beta-2"/>
    <property type="match status" value="1"/>
</dbReference>
<dbReference type="FunFam" id="2.30.30.40:FF:000315">
    <property type="entry name" value="Calcium channel, voltage-dependent, beta 2b"/>
    <property type="match status" value="1"/>
</dbReference>
<keyword evidence="4" id="KW-0597">Phosphoprotein</keyword>
<evidence type="ECO:0000256" key="6">
    <source>
        <dbReference type="ARBA" id="ARBA00022837"/>
    </source>
</evidence>
<proteinExistence type="inferred from homology"/>
<comment type="caution">
    <text evidence="12">The sequence shown here is derived from an EMBL/GenBank/DDBJ whole genome shotgun (WGS) entry which is preliminary data.</text>
</comment>
<evidence type="ECO:0000256" key="5">
    <source>
        <dbReference type="ARBA" id="ARBA00022568"/>
    </source>
</evidence>
<evidence type="ECO:0000256" key="8">
    <source>
        <dbReference type="ARBA" id="ARBA00023065"/>
    </source>
</evidence>
<dbReference type="InterPro" id="IPR027417">
    <property type="entry name" value="P-loop_NTPase"/>
</dbReference>
<feature type="region of interest" description="Disordered" evidence="10">
    <location>
        <begin position="567"/>
        <end position="697"/>
    </location>
</feature>
<dbReference type="PRINTS" id="PR01626">
    <property type="entry name" value="LCACHANNELB"/>
</dbReference>
<feature type="domain" description="Guanylate kinase/L-type calcium channel beta subunit" evidence="11">
    <location>
        <begin position="282"/>
        <end position="463"/>
    </location>
</feature>
<feature type="compositionally biased region" description="Basic and acidic residues" evidence="10">
    <location>
        <begin position="507"/>
        <end position="517"/>
    </location>
</feature>
<evidence type="ECO:0000256" key="2">
    <source>
        <dbReference type="ARBA" id="ARBA00022443"/>
    </source>
</evidence>
<dbReference type="Proteomes" id="UP001209878">
    <property type="component" value="Unassembled WGS sequence"/>
</dbReference>
<dbReference type="GO" id="GO:0005891">
    <property type="term" value="C:voltage-gated calcium channel complex"/>
    <property type="evidence" value="ECO:0007669"/>
    <property type="project" value="InterPro"/>
</dbReference>
<dbReference type="EMBL" id="JAODUO010000013">
    <property type="protein sequence ID" value="KAK2193413.1"/>
    <property type="molecule type" value="Genomic_DNA"/>
</dbReference>
<feature type="region of interest" description="Disordered" evidence="10">
    <location>
        <begin position="488"/>
        <end position="537"/>
    </location>
</feature>
<dbReference type="InterPro" id="IPR008145">
    <property type="entry name" value="GK/Ca_channel_bsu"/>
</dbReference>
<evidence type="ECO:0000256" key="4">
    <source>
        <dbReference type="ARBA" id="ARBA00022553"/>
    </source>
</evidence>
<feature type="region of interest" description="Disordered" evidence="10">
    <location>
        <begin position="187"/>
        <end position="266"/>
    </location>
</feature>
<dbReference type="SUPFAM" id="SSF52540">
    <property type="entry name" value="P-loop containing nucleoside triphosphate hydrolases"/>
    <property type="match status" value="1"/>
</dbReference>
<name>A0AAD9PEQ5_RIDPI</name>
<accession>A0AAD9PEQ5</accession>
<evidence type="ECO:0000256" key="3">
    <source>
        <dbReference type="ARBA" id="ARBA00022448"/>
    </source>
</evidence>
<keyword evidence="6" id="KW-0106">Calcium</keyword>
<feature type="compositionally biased region" description="Polar residues" evidence="10">
    <location>
        <begin position="678"/>
        <end position="697"/>
    </location>
</feature>
<dbReference type="InterPro" id="IPR000584">
    <property type="entry name" value="VDCC_L_bsu"/>
</dbReference>
<reference evidence="12" key="1">
    <citation type="journal article" date="2023" name="Mol. Biol. Evol.">
        <title>Third-Generation Sequencing Reveals the Adaptive Role of the Epigenome in Three Deep-Sea Polychaetes.</title>
        <authorList>
            <person name="Perez M."/>
            <person name="Aroh O."/>
            <person name="Sun Y."/>
            <person name="Lan Y."/>
            <person name="Juniper S.K."/>
            <person name="Young C.R."/>
            <person name="Angers B."/>
            <person name="Qian P.Y."/>
        </authorList>
    </citation>
    <scope>NUCLEOTIDE SEQUENCE</scope>
    <source>
        <strain evidence="12">R07B-5</strain>
    </source>
</reference>
<keyword evidence="8" id="KW-0406">Ion transport</keyword>
<feature type="compositionally biased region" description="Basic and acidic residues" evidence="10">
    <location>
        <begin position="662"/>
        <end position="676"/>
    </location>
</feature>
<feature type="compositionally biased region" description="Polar residues" evidence="10">
    <location>
        <begin position="245"/>
        <end position="257"/>
    </location>
</feature>
<keyword evidence="2" id="KW-0728">SH3 domain</keyword>
<feature type="compositionally biased region" description="Polar residues" evidence="10">
    <location>
        <begin position="518"/>
        <end position="533"/>
    </location>
</feature>
<keyword evidence="7" id="KW-0851">Voltage-gated channel</keyword>
<evidence type="ECO:0000313" key="13">
    <source>
        <dbReference type="Proteomes" id="UP001209878"/>
    </source>
</evidence>
<evidence type="ECO:0000256" key="7">
    <source>
        <dbReference type="ARBA" id="ARBA00022882"/>
    </source>
</evidence>
<dbReference type="CDD" id="cd11863">
    <property type="entry name" value="SH3_CACNB"/>
    <property type="match status" value="1"/>
</dbReference>
<evidence type="ECO:0000256" key="9">
    <source>
        <dbReference type="ARBA" id="ARBA00023303"/>
    </source>
</evidence>
<dbReference type="InterPro" id="IPR046937">
    <property type="entry name" value="CAB1-4_N_A-dom"/>
</dbReference>
<dbReference type="PANTHER" id="PTHR11824">
    <property type="entry name" value="VOLTAGE-DEPENDENT CALCIUM CHANNEL BETA SUBUNIT"/>
    <property type="match status" value="1"/>
</dbReference>
<organism evidence="12 13">
    <name type="scientific">Ridgeia piscesae</name>
    <name type="common">Tubeworm</name>
    <dbReference type="NCBI Taxonomy" id="27915"/>
    <lineage>
        <taxon>Eukaryota</taxon>
        <taxon>Metazoa</taxon>
        <taxon>Spiralia</taxon>
        <taxon>Lophotrochozoa</taxon>
        <taxon>Annelida</taxon>
        <taxon>Polychaeta</taxon>
        <taxon>Sedentaria</taxon>
        <taxon>Canalipalpata</taxon>
        <taxon>Sabellida</taxon>
        <taxon>Siboglinidae</taxon>
        <taxon>Ridgeia</taxon>
    </lineage>
</organism>
<evidence type="ECO:0000256" key="1">
    <source>
        <dbReference type="ARBA" id="ARBA00010836"/>
    </source>
</evidence>
<keyword evidence="13" id="KW-1185">Reference proteome</keyword>
<comment type="similarity">
    <text evidence="1">Belongs to the calcium channel beta subunit family.</text>
</comment>
<keyword evidence="3" id="KW-0813">Transport</keyword>
<dbReference type="GO" id="GO:0005245">
    <property type="term" value="F:voltage-gated calcium channel activity"/>
    <property type="evidence" value="ECO:0007669"/>
    <property type="project" value="InterPro"/>
</dbReference>
<evidence type="ECO:0000259" key="11">
    <source>
        <dbReference type="SMART" id="SM00072"/>
    </source>
</evidence>
<evidence type="ECO:0000256" key="10">
    <source>
        <dbReference type="SAM" id="MobiDB-lite"/>
    </source>
</evidence>
<dbReference type="Gene3D" id="3.40.50.300">
    <property type="entry name" value="P-loop containing nucleotide triphosphate hydrolases"/>
    <property type="match status" value="1"/>
</dbReference>
<protein>
    <recommendedName>
        <fullName evidence="11">Guanylate kinase/L-type calcium channel beta subunit domain-containing protein</fullName>
    </recommendedName>
</protein>